<evidence type="ECO:0000313" key="2">
    <source>
        <dbReference type="Proteomes" id="UP000526033"/>
    </source>
</evidence>
<sequence>MSKNYCFRKDNLDEITKEYMGGVLTAAMNCGISSVAPLGFSGDDFYMYGKFINKDESESGSWKRESVVSLRNYCNSPQLLITDKDGMFLVYSTYDGLPFNDLLDMIYDDFIRVKKLINKKASATFKKQDKTDDVEFSWAFDMLTDYAKLATKNNTIYS</sequence>
<organism evidence="1 2">
    <name type="scientific">candidate division WWE3 bacterium</name>
    <dbReference type="NCBI Taxonomy" id="2053526"/>
    <lineage>
        <taxon>Bacteria</taxon>
        <taxon>Katanobacteria</taxon>
    </lineage>
</organism>
<proteinExistence type="predicted"/>
<gene>
    <name evidence="1" type="ORF">GYA27_03155</name>
</gene>
<dbReference type="Proteomes" id="UP000526033">
    <property type="component" value="Unassembled WGS sequence"/>
</dbReference>
<protein>
    <submittedName>
        <fullName evidence="1">Uncharacterized protein</fullName>
    </submittedName>
</protein>
<accession>A0A7X9DKN7</accession>
<name>A0A7X9DKN7_UNCKA</name>
<dbReference type="EMBL" id="JAAZNL010000034">
    <property type="protein sequence ID" value="NMB70171.1"/>
    <property type="molecule type" value="Genomic_DNA"/>
</dbReference>
<dbReference type="AlphaFoldDB" id="A0A7X9DKN7"/>
<comment type="caution">
    <text evidence="1">The sequence shown here is derived from an EMBL/GenBank/DDBJ whole genome shotgun (WGS) entry which is preliminary data.</text>
</comment>
<reference evidence="1 2" key="1">
    <citation type="journal article" date="2020" name="Biotechnol. Biofuels">
        <title>New insights from the biogas microbiome by comprehensive genome-resolved metagenomics of nearly 1600 species originating from multiple anaerobic digesters.</title>
        <authorList>
            <person name="Campanaro S."/>
            <person name="Treu L."/>
            <person name="Rodriguez-R L.M."/>
            <person name="Kovalovszki A."/>
            <person name="Ziels R.M."/>
            <person name="Maus I."/>
            <person name="Zhu X."/>
            <person name="Kougias P.G."/>
            <person name="Basile A."/>
            <person name="Luo G."/>
            <person name="Schluter A."/>
            <person name="Konstantinidis K.T."/>
            <person name="Angelidaki I."/>
        </authorList>
    </citation>
    <scope>NUCLEOTIDE SEQUENCE [LARGE SCALE GENOMIC DNA]</scope>
    <source>
        <strain evidence="1">AS27yjCOA_165</strain>
    </source>
</reference>
<evidence type="ECO:0000313" key="1">
    <source>
        <dbReference type="EMBL" id="NMB70171.1"/>
    </source>
</evidence>